<comment type="caution">
    <text evidence="1">The sequence shown here is derived from an EMBL/GenBank/DDBJ whole genome shotgun (WGS) entry which is preliminary data.</text>
</comment>
<name>A0A8S9SDM5_BRACR</name>
<dbReference type="Proteomes" id="UP000712600">
    <property type="component" value="Unassembled WGS sequence"/>
</dbReference>
<gene>
    <name evidence="1" type="ORF">F2Q69_00037196</name>
</gene>
<accession>A0A8S9SDM5</accession>
<organism evidence="1 2">
    <name type="scientific">Brassica cretica</name>
    <name type="common">Mustard</name>
    <dbReference type="NCBI Taxonomy" id="69181"/>
    <lineage>
        <taxon>Eukaryota</taxon>
        <taxon>Viridiplantae</taxon>
        <taxon>Streptophyta</taxon>
        <taxon>Embryophyta</taxon>
        <taxon>Tracheophyta</taxon>
        <taxon>Spermatophyta</taxon>
        <taxon>Magnoliopsida</taxon>
        <taxon>eudicotyledons</taxon>
        <taxon>Gunneridae</taxon>
        <taxon>Pentapetalae</taxon>
        <taxon>rosids</taxon>
        <taxon>malvids</taxon>
        <taxon>Brassicales</taxon>
        <taxon>Brassicaceae</taxon>
        <taxon>Brassiceae</taxon>
        <taxon>Brassica</taxon>
    </lineage>
</organism>
<sequence length="194" mass="21856">MIKLKHLKTSRTIHGLPLELWYIHSHLNAPRHGYLRETDTDILEKLTGTQIPLLIESFWVWASRVGFSGAASKLGYRSPKAGTLLVTFWLGMRDIALPSHRKKEYEVVDNIQGKQITGMFTALPSLSLTSTWLGMRHIALPSHRKKEYEVSVRLQLANPSPDVPVGETPVESSNNVVAAVHQYLNLPDIESLRN</sequence>
<dbReference type="EMBL" id="QGKX02000004">
    <property type="protein sequence ID" value="KAF3599962.1"/>
    <property type="molecule type" value="Genomic_DNA"/>
</dbReference>
<proteinExistence type="predicted"/>
<evidence type="ECO:0000313" key="2">
    <source>
        <dbReference type="Proteomes" id="UP000712600"/>
    </source>
</evidence>
<dbReference type="AlphaFoldDB" id="A0A8S9SDM5"/>
<protein>
    <submittedName>
        <fullName evidence="1">Uncharacterized protein</fullName>
    </submittedName>
</protein>
<reference evidence="1" key="1">
    <citation type="submission" date="2019-12" db="EMBL/GenBank/DDBJ databases">
        <title>Genome sequencing and annotation of Brassica cretica.</title>
        <authorList>
            <person name="Studholme D.J."/>
            <person name="Sarris P."/>
        </authorList>
    </citation>
    <scope>NUCLEOTIDE SEQUENCE</scope>
    <source>
        <strain evidence="1">PFS-109/04</strain>
        <tissue evidence="1">Leaf</tissue>
    </source>
</reference>
<evidence type="ECO:0000313" key="1">
    <source>
        <dbReference type="EMBL" id="KAF3599962.1"/>
    </source>
</evidence>